<dbReference type="PROSITE" id="PS00041">
    <property type="entry name" value="HTH_ARAC_FAMILY_1"/>
    <property type="match status" value="1"/>
</dbReference>
<evidence type="ECO:0000256" key="4">
    <source>
        <dbReference type="SAM" id="MobiDB-lite"/>
    </source>
</evidence>
<dbReference type="eggNOG" id="COG3449">
    <property type="taxonomic scope" value="Bacteria"/>
</dbReference>
<dbReference type="Gene3D" id="1.10.10.60">
    <property type="entry name" value="Homeodomain-like"/>
    <property type="match status" value="2"/>
</dbReference>
<dbReference type="InterPro" id="IPR011256">
    <property type="entry name" value="Reg_factor_effector_dom_sf"/>
</dbReference>
<dbReference type="RefSeq" id="WP_036206809.1">
    <property type="nucleotide sequence ID" value="NZ_AVPT01000001.1"/>
</dbReference>
<name>A0A0A0F8T1_9GAMM</name>
<feature type="region of interest" description="Disordered" evidence="4">
    <location>
        <begin position="114"/>
        <end position="133"/>
    </location>
</feature>
<evidence type="ECO:0000313" key="7">
    <source>
        <dbReference type="Proteomes" id="UP000029989"/>
    </source>
</evidence>
<keyword evidence="7" id="KW-1185">Reference proteome</keyword>
<dbReference type="Gene3D" id="3.20.80.10">
    <property type="entry name" value="Regulatory factor, effector binding domain"/>
    <property type="match status" value="1"/>
</dbReference>
<dbReference type="Pfam" id="PF12833">
    <property type="entry name" value="HTH_18"/>
    <property type="match status" value="1"/>
</dbReference>
<dbReference type="InterPro" id="IPR029442">
    <property type="entry name" value="GyrI-like"/>
</dbReference>
<sequence length="287" mass="31621">MQHPRTRIGHAARIERVVAYMVGRLDAPPTLEQLAAVGHFSPWHFHRIYRGLMGETVADTLRRMRLHRAASELLHGTAPLATVARRCGYTATAAFNRAFAAAHGLPPGEYRRRGGLGNAPPAFKPRQQESNPMSAPYSVTIEQRPAIDVAALAHAGDYEQIATTFEKLAAWAAGRGLPQPRSFGVYYDDPATTEAAALRSDACIQIEPGVEPDGAVRRTQVPGGRYAVLVHTGPYAELPDPYRWLFGEWLPDSGEEAADGPMVEEYLNDWHRLPPSEWRTAVCLPLK</sequence>
<evidence type="ECO:0000313" key="6">
    <source>
        <dbReference type="EMBL" id="KGM57797.1"/>
    </source>
</evidence>
<keyword evidence="1" id="KW-0805">Transcription regulation</keyword>
<comment type="caution">
    <text evidence="6">The sequence shown here is derived from an EMBL/GenBank/DDBJ whole genome shotgun (WGS) entry which is preliminary data.</text>
</comment>
<reference evidence="6 7" key="1">
    <citation type="journal article" date="2015" name="Stand. Genomic Sci.">
        <title>Genomic information of the arsenic-resistant bacterium Lysobacter arseniciresistens type strain ZS79(T) and comparison of Lysobacter draft genomes.</title>
        <authorList>
            <person name="Liu L."/>
            <person name="Zhang S."/>
            <person name="Luo M."/>
            <person name="Wang G."/>
        </authorList>
    </citation>
    <scope>NUCLEOTIDE SEQUENCE [LARGE SCALE GENOMIC DNA]</scope>
    <source>
        <strain evidence="6 7">ZS79</strain>
    </source>
</reference>
<protein>
    <recommendedName>
        <fullName evidence="5">HTH araC/xylS-type domain-containing protein</fullName>
    </recommendedName>
</protein>
<dbReference type="PANTHER" id="PTHR40055:SF1">
    <property type="entry name" value="TRANSCRIPTIONAL REGULATOR YGIV-RELATED"/>
    <property type="match status" value="1"/>
</dbReference>
<feature type="domain" description="HTH araC/xylS-type" evidence="5">
    <location>
        <begin position="15"/>
        <end position="113"/>
    </location>
</feature>
<evidence type="ECO:0000256" key="3">
    <source>
        <dbReference type="ARBA" id="ARBA00023163"/>
    </source>
</evidence>
<dbReference type="SUPFAM" id="SSF46689">
    <property type="entry name" value="Homeodomain-like"/>
    <property type="match status" value="2"/>
</dbReference>
<dbReference type="InterPro" id="IPR050908">
    <property type="entry name" value="SmbC-like"/>
</dbReference>
<dbReference type="GO" id="GO:0043565">
    <property type="term" value="F:sequence-specific DNA binding"/>
    <property type="evidence" value="ECO:0007669"/>
    <property type="project" value="InterPro"/>
</dbReference>
<dbReference type="InterPro" id="IPR009057">
    <property type="entry name" value="Homeodomain-like_sf"/>
</dbReference>
<dbReference type="STRING" id="913325.N799_01135"/>
<gene>
    <name evidence="6" type="ORF">N799_01135</name>
</gene>
<dbReference type="Proteomes" id="UP000029989">
    <property type="component" value="Unassembled WGS sequence"/>
</dbReference>
<dbReference type="SUPFAM" id="SSF55136">
    <property type="entry name" value="Probable bacterial effector-binding domain"/>
    <property type="match status" value="1"/>
</dbReference>
<dbReference type="InterPro" id="IPR018062">
    <property type="entry name" value="HTH_AraC-typ_CS"/>
</dbReference>
<dbReference type="GO" id="GO:0003700">
    <property type="term" value="F:DNA-binding transcription factor activity"/>
    <property type="evidence" value="ECO:0007669"/>
    <property type="project" value="InterPro"/>
</dbReference>
<keyword evidence="2" id="KW-0238">DNA-binding</keyword>
<evidence type="ECO:0000256" key="2">
    <source>
        <dbReference type="ARBA" id="ARBA00023125"/>
    </source>
</evidence>
<accession>A0A0A0F8T1</accession>
<keyword evidence="3" id="KW-0804">Transcription</keyword>
<evidence type="ECO:0000256" key="1">
    <source>
        <dbReference type="ARBA" id="ARBA00023015"/>
    </source>
</evidence>
<dbReference type="InterPro" id="IPR010499">
    <property type="entry name" value="AraC_E-bd"/>
</dbReference>
<dbReference type="InterPro" id="IPR018060">
    <property type="entry name" value="HTH_AraC"/>
</dbReference>
<dbReference type="eggNOG" id="COG2207">
    <property type="taxonomic scope" value="Bacteria"/>
</dbReference>
<dbReference type="Pfam" id="PF06445">
    <property type="entry name" value="GyrI-like"/>
    <property type="match status" value="1"/>
</dbReference>
<proteinExistence type="predicted"/>
<dbReference type="AlphaFoldDB" id="A0A0A0F8T1"/>
<dbReference type="SMART" id="SM00342">
    <property type="entry name" value="HTH_ARAC"/>
    <property type="match status" value="1"/>
</dbReference>
<dbReference type="EMBL" id="AVPT01000001">
    <property type="protein sequence ID" value="KGM57797.1"/>
    <property type="molecule type" value="Genomic_DNA"/>
</dbReference>
<dbReference type="SMART" id="SM00871">
    <property type="entry name" value="AraC_E_bind"/>
    <property type="match status" value="1"/>
</dbReference>
<dbReference type="PROSITE" id="PS01124">
    <property type="entry name" value="HTH_ARAC_FAMILY_2"/>
    <property type="match status" value="1"/>
</dbReference>
<dbReference type="OrthoDB" id="282744at2"/>
<organism evidence="6 7">
    <name type="scientific">Lysobacter arseniciresistens ZS79</name>
    <dbReference type="NCBI Taxonomy" id="913325"/>
    <lineage>
        <taxon>Bacteria</taxon>
        <taxon>Pseudomonadati</taxon>
        <taxon>Pseudomonadota</taxon>
        <taxon>Gammaproteobacteria</taxon>
        <taxon>Lysobacterales</taxon>
        <taxon>Lysobacteraceae</taxon>
        <taxon>Novilysobacter</taxon>
    </lineage>
</organism>
<dbReference type="PANTHER" id="PTHR40055">
    <property type="entry name" value="TRANSCRIPTIONAL REGULATOR YGIV-RELATED"/>
    <property type="match status" value="1"/>
</dbReference>
<evidence type="ECO:0000259" key="5">
    <source>
        <dbReference type="PROSITE" id="PS01124"/>
    </source>
</evidence>